<protein>
    <submittedName>
        <fullName evidence="9">Fatty acid hydroxylase family protein</fullName>
    </submittedName>
</protein>
<proteinExistence type="predicted"/>
<dbReference type="GO" id="GO:0016020">
    <property type="term" value="C:membrane"/>
    <property type="evidence" value="ECO:0007669"/>
    <property type="project" value="GOC"/>
</dbReference>
<dbReference type="PANTHER" id="PTHR21624:SF1">
    <property type="entry name" value="ALKYLGLYCEROL MONOOXYGENASE"/>
    <property type="match status" value="1"/>
</dbReference>
<dbReference type="GO" id="GO:0050479">
    <property type="term" value="F:glyceryl-ether monooxygenase activity"/>
    <property type="evidence" value="ECO:0007669"/>
    <property type="project" value="TreeGrafter"/>
</dbReference>
<dbReference type="GO" id="GO:0005506">
    <property type="term" value="F:iron ion binding"/>
    <property type="evidence" value="ECO:0007669"/>
    <property type="project" value="InterPro"/>
</dbReference>
<keyword evidence="4" id="KW-0560">Oxidoreductase</keyword>
<evidence type="ECO:0000256" key="3">
    <source>
        <dbReference type="ARBA" id="ARBA00022989"/>
    </source>
</evidence>
<dbReference type="EMBL" id="SACT01000003">
    <property type="protein sequence ID" value="RVT51429.1"/>
    <property type="molecule type" value="Genomic_DNA"/>
</dbReference>
<evidence type="ECO:0000256" key="5">
    <source>
        <dbReference type="ARBA" id="ARBA00023098"/>
    </source>
</evidence>
<keyword evidence="3 7" id="KW-1133">Transmembrane helix</keyword>
<dbReference type="AlphaFoldDB" id="A0A437JVU8"/>
<dbReference type="Proteomes" id="UP000288178">
    <property type="component" value="Unassembled WGS sequence"/>
</dbReference>
<evidence type="ECO:0000256" key="1">
    <source>
        <dbReference type="ARBA" id="ARBA00004127"/>
    </source>
</evidence>
<evidence type="ECO:0000256" key="6">
    <source>
        <dbReference type="ARBA" id="ARBA00023136"/>
    </source>
</evidence>
<keyword evidence="5" id="KW-0443">Lipid metabolism</keyword>
<evidence type="ECO:0000256" key="4">
    <source>
        <dbReference type="ARBA" id="ARBA00023002"/>
    </source>
</evidence>
<dbReference type="Pfam" id="PF04116">
    <property type="entry name" value="FA_hydroxylase"/>
    <property type="match status" value="1"/>
</dbReference>
<reference evidence="9 10" key="1">
    <citation type="submission" date="2019-01" db="EMBL/GenBank/DDBJ databases">
        <authorList>
            <person name="Chen W.-M."/>
        </authorList>
    </citation>
    <scope>NUCLEOTIDE SEQUENCE [LARGE SCALE GENOMIC DNA]</scope>
    <source>
        <strain evidence="9 10">ICH-3</strain>
    </source>
</reference>
<keyword evidence="10" id="KW-1185">Reference proteome</keyword>
<evidence type="ECO:0000313" key="10">
    <source>
        <dbReference type="Proteomes" id="UP000288178"/>
    </source>
</evidence>
<evidence type="ECO:0000256" key="7">
    <source>
        <dbReference type="SAM" id="Phobius"/>
    </source>
</evidence>
<feature type="domain" description="Fatty acid hydroxylase" evidence="8">
    <location>
        <begin position="83"/>
        <end position="216"/>
    </location>
</feature>
<evidence type="ECO:0000313" key="9">
    <source>
        <dbReference type="EMBL" id="RVT51429.1"/>
    </source>
</evidence>
<dbReference type="InterPro" id="IPR051689">
    <property type="entry name" value="Sterol_desaturase/TMEM195"/>
</dbReference>
<dbReference type="GO" id="GO:0006643">
    <property type="term" value="P:membrane lipid metabolic process"/>
    <property type="evidence" value="ECO:0007669"/>
    <property type="project" value="TreeGrafter"/>
</dbReference>
<dbReference type="GO" id="GO:0008610">
    <property type="term" value="P:lipid biosynthetic process"/>
    <property type="evidence" value="ECO:0007669"/>
    <property type="project" value="InterPro"/>
</dbReference>
<feature type="transmembrane region" description="Helical" evidence="7">
    <location>
        <begin position="137"/>
        <end position="159"/>
    </location>
</feature>
<dbReference type="PANTHER" id="PTHR21624">
    <property type="entry name" value="STEROL DESATURASE-RELATED PROTEIN"/>
    <property type="match status" value="1"/>
</dbReference>
<gene>
    <name evidence="9" type="ORF">ENE75_11415</name>
</gene>
<dbReference type="GO" id="GO:0012505">
    <property type="term" value="C:endomembrane system"/>
    <property type="evidence" value="ECO:0007669"/>
    <property type="project" value="UniProtKB-SubCell"/>
</dbReference>
<evidence type="ECO:0000256" key="2">
    <source>
        <dbReference type="ARBA" id="ARBA00022692"/>
    </source>
</evidence>
<organism evidence="9 10">
    <name type="scientific">Rubrivivax albus</name>
    <dbReference type="NCBI Taxonomy" id="2499835"/>
    <lineage>
        <taxon>Bacteria</taxon>
        <taxon>Pseudomonadati</taxon>
        <taxon>Pseudomonadota</taxon>
        <taxon>Betaproteobacteria</taxon>
        <taxon>Burkholderiales</taxon>
        <taxon>Sphaerotilaceae</taxon>
        <taxon>Rubrivivax</taxon>
    </lineage>
</organism>
<feature type="transmembrane region" description="Helical" evidence="7">
    <location>
        <begin position="6"/>
        <end position="24"/>
    </location>
</feature>
<feature type="transmembrane region" description="Helical" evidence="7">
    <location>
        <begin position="81"/>
        <end position="97"/>
    </location>
</feature>
<accession>A0A437JVU8</accession>
<comment type="caution">
    <text evidence="9">The sequence shown here is derived from an EMBL/GenBank/DDBJ whole genome shotgun (WGS) entry which is preliminary data.</text>
</comment>
<keyword evidence="6 7" id="KW-0472">Membrane</keyword>
<dbReference type="InterPro" id="IPR006694">
    <property type="entry name" value="Fatty_acid_hydroxylase"/>
</dbReference>
<sequence>MTDAQIIVLATPVFLALIALEFTVGRLRGRDTYRLADALSSIGLGIMSQLTNVFGKLVAGAVYVLAYEALAPWQLPASEPWVWVAGLLLYDLCYYWLHRGGHRVAVLWAAHAVHHQSEDYNLSTALRQTSSGFLFGWLFYLPMALLGFPPLVFGVVALIDLLYQYWVHTQQIGRLGWFDRWFCSPSNHRVHHAVNDRYVDRNYGGILILWDRLFGSFEEERADEPCVYGTRSPLRSWNPLWANLQVYADLVHDSWHARSWADKLRVWFKPPGWRPADVAARFPKPAFDLAAVRRWEPALSPAAAWGATLLFAALLGATAVFLWHAHLLSWPQKLASMAGILAGLWAVGAICTPRQTASAGSEQLA</sequence>
<keyword evidence="2 7" id="KW-0812">Transmembrane</keyword>
<evidence type="ECO:0000259" key="8">
    <source>
        <dbReference type="Pfam" id="PF04116"/>
    </source>
</evidence>
<dbReference type="OrthoDB" id="9770329at2"/>
<feature type="transmembrane region" description="Helical" evidence="7">
    <location>
        <begin position="302"/>
        <end position="323"/>
    </location>
</feature>
<name>A0A437JVU8_9BURK</name>
<comment type="subcellular location">
    <subcellularLocation>
        <location evidence="1">Endomembrane system</location>
        <topology evidence="1">Multi-pass membrane protein</topology>
    </subcellularLocation>
</comment>